<dbReference type="Proteomes" id="UP000010422">
    <property type="component" value="Unassembled WGS sequence"/>
</dbReference>
<dbReference type="PANTHER" id="PTHR38698">
    <property type="entry name" value="EXPRESSED PROTEIN"/>
    <property type="match status" value="1"/>
</dbReference>
<evidence type="ECO:0000256" key="1">
    <source>
        <dbReference type="SAM" id="MobiDB-lite"/>
    </source>
</evidence>
<proteinExistence type="predicted"/>
<organism evidence="3">
    <name type="scientific">Pneumocystis jirovecii</name>
    <name type="common">Human pneumocystis pneumonia agent</name>
    <dbReference type="NCBI Taxonomy" id="42068"/>
    <lineage>
        <taxon>Eukaryota</taxon>
        <taxon>Fungi</taxon>
        <taxon>Dikarya</taxon>
        <taxon>Ascomycota</taxon>
        <taxon>Taphrinomycotina</taxon>
        <taxon>Pneumocystomycetes</taxon>
        <taxon>Pneumocystaceae</taxon>
        <taxon>Pneumocystis</taxon>
    </lineage>
</organism>
<sequence length="294" mass="33797">MNSCSHSTNDSDLIPVNEESGLDESASPECFEFGEFHENLSKISPEICQNFKKPDIDYDDWSSIMSKVPEIVDAILGVEPSLSDSSSEKDVSLEKDQSTSYEGPVFFSKSGSTLWERYSASQDLRPLSWETSYTRQMFFMSLEIPMNLDKTISSSKKGKKEPILSIKTTPNLLNDTTLKNNSATENDPTHFDLDTQMIRILYLKTDGTSIYPLEFSNFYKEALSNLSLPLLKSHLLELEIIQEKSEKYLAYWTTQKEAIKNDKHMFEEVIESLVQHTKRQRIEHIKKIYTEKKK</sequence>
<gene>
    <name evidence="2" type="ORF">PNEJI1_001341</name>
</gene>
<feature type="region of interest" description="Disordered" evidence="1">
    <location>
        <begin position="1"/>
        <end position="25"/>
    </location>
</feature>
<reference evidence="2 3" key="1">
    <citation type="journal article" date="2012" name="MBio">
        <title>De novo assembly of the Pneumocystis jirovecii genome from a single bronchoalveolar lavage fluid specimen from a patient.</title>
        <authorList>
            <person name="Cisse O.H."/>
            <person name="Pagni M."/>
            <person name="Hauser P.M."/>
        </authorList>
    </citation>
    <scope>NUCLEOTIDE SEQUENCE [LARGE SCALE GENOMIC DNA]</scope>
    <source>
        <strain evidence="2 3">SE8</strain>
    </source>
</reference>
<dbReference type="InParanoid" id="L0PDI8"/>
<dbReference type="AlphaFoldDB" id="L0PDI8"/>
<dbReference type="Pfam" id="PF17104">
    <property type="entry name" value="YBL010C_LAA2"/>
    <property type="match status" value="1"/>
</dbReference>
<comment type="caution">
    <text evidence="2">The sequence shown here is derived from an EMBL/GenBank/DDBJ whole genome shotgun (WGS) entry which is preliminary data.</text>
</comment>
<dbReference type="InterPro" id="IPR031355">
    <property type="entry name" value="YBL010C/LAA2-like"/>
</dbReference>
<dbReference type="STRING" id="1209962.L0PDI8"/>
<accession>L0PDI8</accession>
<feature type="compositionally biased region" description="Polar residues" evidence="1">
    <location>
        <begin position="1"/>
        <end position="11"/>
    </location>
</feature>
<evidence type="ECO:0000313" key="3">
    <source>
        <dbReference type="Proteomes" id="UP000010422"/>
    </source>
</evidence>
<name>L0PDI8_PNEJI</name>
<protein>
    <submittedName>
        <fullName evidence="2">Uncharacterized protein</fullName>
    </submittedName>
</protein>
<evidence type="ECO:0000313" key="2">
    <source>
        <dbReference type="EMBL" id="CCJ30451.1"/>
    </source>
</evidence>
<dbReference type="VEuPathDB" id="FungiDB:PNEJI1_001341"/>
<dbReference type="PANTHER" id="PTHR38698:SF1">
    <property type="entry name" value="FUNGAL PROTEIN"/>
    <property type="match status" value="1"/>
</dbReference>
<dbReference type="EMBL" id="CAKM01000252">
    <property type="protein sequence ID" value="CCJ30451.1"/>
    <property type="molecule type" value="Genomic_DNA"/>
</dbReference>